<evidence type="ECO:0000313" key="2">
    <source>
        <dbReference type="EMBL" id="VFU64235.1"/>
    </source>
</evidence>
<dbReference type="EMBL" id="CAADRP010002261">
    <property type="protein sequence ID" value="VFU64235.1"/>
    <property type="molecule type" value="Genomic_DNA"/>
</dbReference>
<name>A0A6N2NDZ1_SALVM</name>
<reference evidence="2" key="1">
    <citation type="submission" date="2019-03" db="EMBL/GenBank/DDBJ databases">
        <authorList>
            <person name="Mank J."/>
            <person name="Almeida P."/>
        </authorList>
    </citation>
    <scope>NUCLEOTIDE SEQUENCE</scope>
    <source>
        <strain evidence="2">78183</strain>
    </source>
</reference>
<organism evidence="2">
    <name type="scientific">Salix viminalis</name>
    <name type="common">Common osier</name>
    <name type="synonym">Basket willow</name>
    <dbReference type="NCBI Taxonomy" id="40686"/>
    <lineage>
        <taxon>Eukaryota</taxon>
        <taxon>Viridiplantae</taxon>
        <taxon>Streptophyta</taxon>
        <taxon>Embryophyta</taxon>
        <taxon>Tracheophyta</taxon>
        <taxon>Spermatophyta</taxon>
        <taxon>Magnoliopsida</taxon>
        <taxon>eudicotyledons</taxon>
        <taxon>Gunneridae</taxon>
        <taxon>Pentapetalae</taxon>
        <taxon>rosids</taxon>
        <taxon>fabids</taxon>
        <taxon>Malpighiales</taxon>
        <taxon>Salicaceae</taxon>
        <taxon>Saliceae</taxon>
        <taxon>Salix</taxon>
    </lineage>
</organism>
<gene>
    <name evidence="1" type="ORF">SVIM_LOCUS240301</name>
    <name evidence="2" type="ORF">SVIM_LOCUS492550</name>
</gene>
<evidence type="ECO:0000313" key="1">
    <source>
        <dbReference type="EMBL" id="VFU41125.1"/>
    </source>
</evidence>
<accession>A0A6N2NDZ1</accession>
<proteinExistence type="predicted"/>
<dbReference type="EMBL" id="CAADRP010001557">
    <property type="protein sequence ID" value="VFU41125.1"/>
    <property type="molecule type" value="Genomic_DNA"/>
</dbReference>
<sequence>MLRYYSSKPNDGRSTGTKYCALYNDKVGKSNKVGLLLTIDDLDFEYENVDGLINEIACFGVGIDGGYIFGGGKDVGACIGYGVVVCEGVKTSVDHVMVKMLVMILM</sequence>
<dbReference type="AlphaFoldDB" id="A0A6N2NDZ1"/>
<protein>
    <submittedName>
        <fullName evidence="2">Uncharacterized protein</fullName>
    </submittedName>
</protein>